<organism evidence="1 2">
    <name type="scientific">Botrimarina mediterranea</name>
    <dbReference type="NCBI Taxonomy" id="2528022"/>
    <lineage>
        <taxon>Bacteria</taxon>
        <taxon>Pseudomonadati</taxon>
        <taxon>Planctomycetota</taxon>
        <taxon>Planctomycetia</taxon>
        <taxon>Pirellulales</taxon>
        <taxon>Lacipirellulaceae</taxon>
        <taxon>Botrimarina</taxon>
    </lineage>
</organism>
<gene>
    <name evidence="1" type="ORF">Spa11_04610</name>
</gene>
<dbReference type="AlphaFoldDB" id="A0A518K3C7"/>
<sequence length="78" mass="9098">MAAPGKELVYRYTLVTNGPVEGVFPDKGRFVEMVKERSQNNYRNSSDMECYRQSGVTLVYVYFDEEGNEYAKFKIRPE</sequence>
<accession>A0A518K3C7</accession>
<dbReference type="Proteomes" id="UP000316426">
    <property type="component" value="Chromosome"/>
</dbReference>
<reference evidence="1 2" key="1">
    <citation type="submission" date="2019-02" db="EMBL/GenBank/DDBJ databases">
        <title>Deep-cultivation of Planctomycetes and their phenomic and genomic characterization uncovers novel biology.</title>
        <authorList>
            <person name="Wiegand S."/>
            <person name="Jogler M."/>
            <person name="Boedeker C."/>
            <person name="Pinto D."/>
            <person name="Vollmers J."/>
            <person name="Rivas-Marin E."/>
            <person name="Kohn T."/>
            <person name="Peeters S.H."/>
            <person name="Heuer A."/>
            <person name="Rast P."/>
            <person name="Oberbeckmann S."/>
            <person name="Bunk B."/>
            <person name="Jeske O."/>
            <person name="Meyerdierks A."/>
            <person name="Storesund J.E."/>
            <person name="Kallscheuer N."/>
            <person name="Luecker S."/>
            <person name="Lage O.M."/>
            <person name="Pohl T."/>
            <person name="Merkel B.J."/>
            <person name="Hornburger P."/>
            <person name="Mueller R.-W."/>
            <person name="Bruemmer F."/>
            <person name="Labrenz M."/>
            <person name="Spormann A.M."/>
            <person name="Op den Camp H."/>
            <person name="Overmann J."/>
            <person name="Amann R."/>
            <person name="Jetten M.S.M."/>
            <person name="Mascher T."/>
            <person name="Medema M.H."/>
            <person name="Devos D.P."/>
            <person name="Kaster A.-K."/>
            <person name="Ovreas L."/>
            <person name="Rohde M."/>
            <person name="Galperin M.Y."/>
            <person name="Jogler C."/>
        </authorList>
    </citation>
    <scope>NUCLEOTIDE SEQUENCE [LARGE SCALE GENOMIC DNA]</scope>
    <source>
        <strain evidence="1 2">Spa11</strain>
    </source>
</reference>
<protein>
    <submittedName>
        <fullName evidence="1">Uncharacterized protein</fullName>
    </submittedName>
</protein>
<dbReference type="EMBL" id="CP036349">
    <property type="protein sequence ID" value="QDV72287.1"/>
    <property type="molecule type" value="Genomic_DNA"/>
</dbReference>
<name>A0A518K3C7_9BACT</name>
<evidence type="ECO:0000313" key="1">
    <source>
        <dbReference type="EMBL" id="QDV72287.1"/>
    </source>
</evidence>
<proteinExistence type="predicted"/>
<dbReference type="KEGG" id="bmei:Spa11_04610"/>
<evidence type="ECO:0000313" key="2">
    <source>
        <dbReference type="Proteomes" id="UP000316426"/>
    </source>
</evidence>
<keyword evidence="2" id="KW-1185">Reference proteome</keyword>